<dbReference type="FunFam" id="1.20.1740.10:FF:000003">
    <property type="entry name" value="Y+L amino acid transporter 1 isoform X1"/>
    <property type="match status" value="1"/>
</dbReference>
<dbReference type="GO" id="GO:0015179">
    <property type="term" value="F:L-amino acid transmembrane transporter activity"/>
    <property type="evidence" value="ECO:0007669"/>
    <property type="project" value="TreeGrafter"/>
</dbReference>
<keyword evidence="3" id="KW-0813">Transport</keyword>
<evidence type="ECO:0000256" key="1">
    <source>
        <dbReference type="ARBA" id="ARBA00004651"/>
    </source>
</evidence>
<accession>A0A8T0DAR6</accession>
<dbReference type="PANTHER" id="PTHR11785:SF528">
    <property type="entry name" value="AMINO ACID TRANSPORTER PROTEIN JHI-21"/>
    <property type="match status" value="1"/>
</dbReference>
<dbReference type="OrthoDB" id="3257095at2759"/>
<dbReference type="GO" id="GO:0005886">
    <property type="term" value="C:plasma membrane"/>
    <property type="evidence" value="ECO:0007669"/>
    <property type="project" value="UniProtKB-SubCell"/>
</dbReference>
<dbReference type="PIRSF" id="PIRSF006060">
    <property type="entry name" value="AA_transporter"/>
    <property type="match status" value="1"/>
</dbReference>
<feature type="transmembrane region" description="Helical" evidence="8">
    <location>
        <begin position="139"/>
        <end position="159"/>
    </location>
</feature>
<feature type="transmembrane region" description="Helical" evidence="8">
    <location>
        <begin position="166"/>
        <end position="188"/>
    </location>
</feature>
<dbReference type="PANTHER" id="PTHR11785">
    <property type="entry name" value="AMINO ACID TRANSPORTER"/>
    <property type="match status" value="1"/>
</dbReference>
<evidence type="ECO:0000313" key="9">
    <source>
        <dbReference type="EMBL" id="KAF8564870.1"/>
    </source>
</evidence>
<feature type="transmembrane region" description="Helical" evidence="8">
    <location>
        <begin position="285"/>
        <end position="309"/>
    </location>
</feature>
<evidence type="ECO:0000256" key="5">
    <source>
        <dbReference type="ARBA" id="ARBA00022692"/>
    </source>
</evidence>
<feature type="transmembrane region" description="Helical" evidence="8">
    <location>
        <begin position="242"/>
        <end position="265"/>
    </location>
</feature>
<evidence type="ECO:0000256" key="6">
    <source>
        <dbReference type="ARBA" id="ARBA00022989"/>
    </source>
</evidence>
<sequence length="494" mass="54271">MKQSREDPIKNVELQKRIGIIQGVSVVVGIIIGSGIFVSPVGVLRATQSVGLSLIMWIVTGLFSTLGAVVYTELGVTIPRSGGEYTYILETFGVFLAFLSLWTTFFVTGAVSCAVNSLVFAEYLLRPFFLTCDIQRSTLHLVAIWALLTLSFINCYRVTWATKLSIIFTTCKVVALLLIISFGFYFLAQGNATSFRNSFEDSALNTGAVANAFYQGFWAFAGWNCLNFLTGEMKNPTRTLPVVIVLSMTIVTFIYLLSNVAYLSVLSPFEILSSEKTSAAVAVIFAFRCMGVMAWVMPLFVGASVFGSINSEILSLSRLCFTASERGHMPVILSMISVNSLTPIPSVLAMILVSILFQLHEDVFILIQLTGLAFTVVSAITVCSLLYIRRNNPALNKSRFKLPIFLPIVYLVGTISIGIFSVYDSPKNALLSLGLMALGIPVYIFGVAWKRKPAFIESGMYRTTVWLQKVLNVVQQEVHANCEEVQSHPVLATD</sequence>
<dbReference type="EMBL" id="JTDF01007729">
    <property type="protein sequence ID" value="KAF8564870.1"/>
    <property type="molecule type" value="Genomic_DNA"/>
</dbReference>
<feature type="transmembrane region" description="Helical" evidence="8">
    <location>
        <begin position="92"/>
        <end position="119"/>
    </location>
</feature>
<keyword evidence="4" id="KW-1003">Cell membrane</keyword>
<comment type="caution">
    <text evidence="9">The sequence shown here is derived from an EMBL/GenBank/DDBJ whole genome shotgun (WGS) entry which is preliminary data.</text>
</comment>
<feature type="transmembrane region" description="Helical" evidence="8">
    <location>
        <begin position="363"/>
        <end position="388"/>
    </location>
</feature>
<evidence type="ECO:0000313" key="10">
    <source>
        <dbReference type="Proteomes" id="UP000699462"/>
    </source>
</evidence>
<dbReference type="InterPro" id="IPR050598">
    <property type="entry name" value="AminoAcid_Transporter"/>
</dbReference>
<feature type="transmembrane region" description="Helical" evidence="8">
    <location>
        <begin position="208"/>
        <end position="230"/>
    </location>
</feature>
<keyword evidence="10" id="KW-1185">Reference proteome</keyword>
<organism evidence="9 10">
    <name type="scientific">Paragonimus westermani</name>
    <dbReference type="NCBI Taxonomy" id="34504"/>
    <lineage>
        <taxon>Eukaryota</taxon>
        <taxon>Metazoa</taxon>
        <taxon>Spiralia</taxon>
        <taxon>Lophotrochozoa</taxon>
        <taxon>Platyhelminthes</taxon>
        <taxon>Trematoda</taxon>
        <taxon>Digenea</taxon>
        <taxon>Plagiorchiida</taxon>
        <taxon>Troglotremata</taxon>
        <taxon>Troglotrematidae</taxon>
        <taxon>Paragonimus</taxon>
    </lineage>
</organism>
<evidence type="ECO:0000256" key="7">
    <source>
        <dbReference type="ARBA" id="ARBA00023136"/>
    </source>
</evidence>
<protein>
    <submittedName>
        <fullName evidence="9">Uncharacterized protein</fullName>
    </submittedName>
</protein>
<evidence type="ECO:0000256" key="3">
    <source>
        <dbReference type="ARBA" id="ARBA00022448"/>
    </source>
</evidence>
<feature type="transmembrane region" description="Helical" evidence="8">
    <location>
        <begin position="429"/>
        <end position="449"/>
    </location>
</feature>
<gene>
    <name evidence="9" type="ORF">P879_04739</name>
</gene>
<feature type="transmembrane region" description="Helical" evidence="8">
    <location>
        <begin position="330"/>
        <end position="357"/>
    </location>
</feature>
<evidence type="ECO:0000256" key="8">
    <source>
        <dbReference type="SAM" id="Phobius"/>
    </source>
</evidence>
<keyword evidence="5 8" id="KW-0812">Transmembrane</keyword>
<dbReference type="Proteomes" id="UP000699462">
    <property type="component" value="Unassembled WGS sequence"/>
</dbReference>
<keyword evidence="6 8" id="KW-1133">Transmembrane helix</keyword>
<evidence type="ECO:0000256" key="2">
    <source>
        <dbReference type="ARBA" id="ARBA00007040"/>
    </source>
</evidence>
<keyword evidence="7 8" id="KW-0472">Membrane</keyword>
<dbReference type="Pfam" id="PF13520">
    <property type="entry name" value="AA_permease_2"/>
    <property type="match status" value="1"/>
</dbReference>
<proteinExistence type="inferred from homology"/>
<feature type="transmembrane region" description="Helical" evidence="8">
    <location>
        <begin position="20"/>
        <end position="38"/>
    </location>
</feature>
<comment type="similarity">
    <text evidence="2">Belongs to the amino acid-polyamine-organocation (APC) superfamily. L-type amino acid transporter (LAT) (TC 2.A.3.8) family.</text>
</comment>
<feature type="transmembrane region" description="Helical" evidence="8">
    <location>
        <begin position="400"/>
        <end position="423"/>
    </location>
</feature>
<comment type="subcellular location">
    <subcellularLocation>
        <location evidence="1">Cell membrane</location>
        <topology evidence="1">Multi-pass membrane protein</topology>
    </subcellularLocation>
</comment>
<reference evidence="9 10" key="1">
    <citation type="submission" date="2019-07" db="EMBL/GenBank/DDBJ databases">
        <title>Annotation for the trematode Paragonimus westermani.</title>
        <authorList>
            <person name="Choi Y.-J."/>
        </authorList>
    </citation>
    <scope>NUCLEOTIDE SEQUENCE [LARGE SCALE GENOMIC DNA]</scope>
    <source>
        <strain evidence="9">180907_Pwestermani</strain>
    </source>
</reference>
<dbReference type="AlphaFoldDB" id="A0A8T0DAR6"/>
<feature type="transmembrane region" description="Helical" evidence="8">
    <location>
        <begin position="50"/>
        <end position="71"/>
    </location>
</feature>
<name>A0A8T0DAR6_9TREM</name>
<dbReference type="InterPro" id="IPR002293">
    <property type="entry name" value="AA/rel_permease1"/>
</dbReference>
<dbReference type="Gene3D" id="1.20.1740.10">
    <property type="entry name" value="Amino acid/polyamine transporter I"/>
    <property type="match status" value="1"/>
</dbReference>
<evidence type="ECO:0000256" key="4">
    <source>
        <dbReference type="ARBA" id="ARBA00022475"/>
    </source>
</evidence>